<dbReference type="EMBL" id="FWXK01000001">
    <property type="protein sequence ID" value="SMC30291.1"/>
    <property type="molecule type" value="Genomic_DNA"/>
</dbReference>
<proteinExistence type="predicted"/>
<dbReference type="AlphaFoldDB" id="A0A1W1Y398"/>
<dbReference type="STRING" id="371602.SAMN04487984_0128"/>
<protein>
    <submittedName>
        <fullName evidence="1">Post-transcriptional regulator</fullName>
    </submittedName>
</protein>
<name>A0A1W1Y398_9LACT</name>
<dbReference type="Proteomes" id="UP000243884">
    <property type="component" value="Unassembled WGS sequence"/>
</dbReference>
<dbReference type="OrthoDB" id="1646015at2"/>
<evidence type="ECO:0000313" key="2">
    <source>
        <dbReference type="Proteomes" id="UP000243884"/>
    </source>
</evidence>
<gene>
    <name evidence="1" type="ORF">SAMN04487984_0128</name>
</gene>
<dbReference type="RefSeq" id="WP_084097741.1">
    <property type="nucleotide sequence ID" value="NZ_FWXK01000001.1"/>
</dbReference>
<organism evidence="1 2">
    <name type="scientific">Aerococcus suis</name>
    <dbReference type="NCBI Taxonomy" id="371602"/>
    <lineage>
        <taxon>Bacteria</taxon>
        <taxon>Bacillati</taxon>
        <taxon>Bacillota</taxon>
        <taxon>Bacilli</taxon>
        <taxon>Lactobacillales</taxon>
        <taxon>Aerococcaceae</taxon>
        <taxon>Aerococcus</taxon>
    </lineage>
</organism>
<accession>A0A1W1Y398</accession>
<keyword evidence="2" id="KW-1185">Reference proteome</keyword>
<dbReference type="Pfam" id="PF13797">
    <property type="entry name" value="Post_transc_reg"/>
    <property type="match status" value="1"/>
</dbReference>
<sequence>MGLSKFRMKRLQSAFQSKAQEFAEEGYGHVGEKDIQAYFFDYAWKEDKPRSVGKQIKSVRALTANQYFDYEKLRATVYDVSPLEEMDIENLL</sequence>
<evidence type="ECO:0000313" key="1">
    <source>
        <dbReference type="EMBL" id="SMC30291.1"/>
    </source>
</evidence>
<dbReference type="InterPro" id="IPR025716">
    <property type="entry name" value="Post-transcriptional_regulator"/>
</dbReference>
<reference evidence="2" key="1">
    <citation type="submission" date="2017-04" db="EMBL/GenBank/DDBJ databases">
        <authorList>
            <person name="Varghese N."/>
            <person name="Submissions S."/>
        </authorList>
    </citation>
    <scope>NUCLEOTIDE SEQUENCE [LARGE SCALE GENOMIC DNA]</scope>
    <source>
        <strain evidence="2">DSM 21500</strain>
    </source>
</reference>